<feature type="region of interest" description="Disordered" evidence="1">
    <location>
        <begin position="71"/>
        <end position="97"/>
    </location>
</feature>
<dbReference type="OrthoDB" id="9037938at2"/>
<feature type="region of interest" description="Disordered" evidence="1">
    <location>
        <begin position="132"/>
        <end position="153"/>
    </location>
</feature>
<dbReference type="RefSeq" id="WP_061150552.1">
    <property type="nucleotide sequence ID" value="NZ_FCOM02000042.1"/>
</dbReference>
<proteinExistence type="predicted"/>
<feature type="compositionally biased region" description="Basic and acidic residues" evidence="1">
    <location>
        <begin position="80"/>
        <end position="97"/>
    </location>
</feature>
<organism evidence="2 3">
    <name type="scientific">Caballeronia arvi</name>
    <dbReference type="NCBI Taxonomy" id="1777135"/>
    <lineage>
        <taxon>Bacteria</taxon>
        <taxon>Pseudomonadati</taxon>
        <taxon>Pseudomonadota</taxon>
        <taxon>Betaproteobacteria</taxon>
        <taxon>Burkholderiales</taxon>
        <taxon>Burkholderiaceae</taxon>
        <taxon>Caballeronia</taxon>
    </lineage>
</organism>
<dbReference type="Proteomes" id="UP000055019">
    <property type="component" value="Unassembled WGS sequence"/>
</dbReference>
<evidence type="ECO:0000313" key="3">
    <source>
        <dbReference type="Proteomes" id="UP000055019"/>
    </source>
</evidence>
<accession>A0A158KNB4</accession>
<name>A0A158KNB4_9BURK</name>
<evidence type="ECO:0000256" key="1">
    <source>
        <dbReference type="SAM" id="MobiDB-lite"/>
    </source>
</evidence>
<evidence type="ECO:0000313" key="2">
    <source>
        <dbReference type="EMBL" id="SAL82617.1"/>
    </source>
</evidence>
<sequence>MDDSHEIKNTKHSRKVELTSRLFELLEILLTDAAIDVEVVARELGLKDEMRERLRRALDRLWCARGVVEAMREGQGPDEAEGRNDRERPNDGADPRLTMLERVRSELELLAEGWPLGYPDGAVEWRILDNLEGSPPSELRNPSPEALKSPPHE</sequence>
<comment type="caution">
    <text evidence="2">The sequence shown here is derived from an EMBL/GenBank/DDBJ whole genome shotgun (WGS) entry which is preliminary data.</text>
</comment>
<dbReference type="AlphaFoldDB" id="A0A158KNB4"/>
<reference evidence="2" key="1">
    <citation type="submission" date="2016-01" db="EMBL/GenBank/DDBJ databases">
        <authorList>
            <person name="Peeters C."/>
        </authorList>
    </citation>
    <scope>NUCLEOTIDE SEQUENCE [LARGE SCALE GENOMIC DNA]</scope>
    <source>
        <strain evidence="2">LMG 29317</strain>
    </source>
</reference>
<dbReference type="EMBL" id="FCOM02000042">
    <property type="protein sequence ID" value="SAL82617.1"/>
    <property type="molecule type" value="Genomic_DNA"/>
</dbReference>
<keyword evidence="3" id="KW-1185">Reference proteome</keyword>
<protein>
    <submittedName>
        <fullName evidence="2">Uncharacterized protein</fullName>
    </submittedName>
</protein>
<gene>
    <name evidence="2" type="ORF">AWB74_06327</name>
</gene>